<protein>
    <submittedName>
        <fullName evidence="2">Broad-range acid phosphatase DET1</fullName>
    </submittedName>
</protein>
<organism evidence="2 3">
    <name type="scientific">Podospora fimiseda</name>
    <dbReference type="NCBI Taxonomy" id="252190"/>
    <lineage>
        <taxon>Eukaryota</taxon>
        <taxon>Fungi</taxon>
        <taxon>Dikarya</taxon>
        <taxon>Ascomycota</taxon>
        <taxon>Pezizomycotina</taxon>
        <taxon>Sordariomycetes</taxon>
        <taxon>Sordariomycetidae</taxon>
        <taxon>Sordariales</taxon>
        <taxon>Podosporaceae</taxon>
        <taxon>Podospora</taxon>
    </lineage>
</organism>
<feature type="compositionally biased region" description="Basic and acidic residues" evidence="1">
    <location>
        <begin position="542"/>
        <end position="573"/>
    </location>
</feature>
<feature type="region of interest" description="Disordered" evidence="1">
    <location>
        <begin position="304"/>
        <end position="408"/>
    </location>
</feature>
<sequence length="613" mass="68125">MGKPRLIILVRHAQSEGNKNRDIHQTIPDHRVKLTQEGWQQAYEAGRRLRGLLRPDDTLHFFTSPYRRTRETTEGILATLTSEEPESSPFKRENIKVYEEPRLREQDFGNFQPCSAEMERMWQERADYGHFFYRIPNGESAADAYDRISGFNESLWRQFGEDDFASVCVLVTHGLMSRVFLMKWYHFSVEYFEDLRNVNHCEFLIMRQNMDTGKYILENKLRTWSELKRESALAKAKAEGKEGTLSKDDSKLTRASTINIQRKWGGCPNGCNHDKSFKIRQNLADLVKSDILISNETVGLAVSENSSNAGSSTNSSTTTSSSASFTTASTSNHTTNGIVNPSFNGNANSSSTTSIVSRRPAATKRFQSQQSQSLSQTNQNDSDNENDDSVNAAGSNNHKKANPSIDISFAGPHIDVTKARDEVVSSPDGTPSFISVDDRLRNHLKSPSTAPLHYSLHHHHVGRDFGGTFSGHSSVASGDEDVDSSEDERHRHRMHINSLLKPSNGNGGSSSPESPISSSNGNGPFLGVRNHSRMGRGMRAHRLGDHHSSDGHSSADEREHDHENGESDDHGALADDESGSKGKPAMTRTFTEAADKAVLEAEKEDRSIRGSVY</sequence>
<keyword evidence="3" id="KW-1185">Reference proteome</keyword>
<dbReference type="InterPro" id="IPR013078">
    <property type="entry name" value="His_Pase_superF_clade-1"/>
</dbReference>
<dbReference type="SUPFAM" id="SSF53254">
    <property type="entry name" value="Phosphoglycerate mutase-like"/>
    <property type="match status" value="1"/>
</dbReference>
<dbReference type="AlphaFoldDB" id="A0AAN7BS46"/>
<comment type="caution">
    <text evidence="2">The sequence shown here is derived from an EMBL/GenBank/DDBJ whole genome shotgun (WGS) entry which is preliminary data.</text>
</comment>
<gene>
    <name evidence="2" type="ORF">QBC38DRAFT_153260</name>
</gene>
<dbReference type="InterPro" id="IPR052765">
    <property type="entry name" value="PGM-Related"/>
</dbReference>
<proteinExistence type="predicted"/>
<dbReference type="InterPro" id="IPR029033">
    <property type="entry name" value="His_PPase_superfam"/>
</dbReference>
<feature type="compositionally biased region" description="Basic and acidic residues" evidence="1">
    <location>
        <begin position="593"/>
        <end position="613"/>
    </location>
</feature>
<evidence type="ECO:0000256" key="1">
    <source>
        <dbReference type="SAM" id="MobiDB-lite"/>
    </source>
</evidence>
<dbReference type="SMART" id="SM00855">
    <property type="entry name" value="PGAM"/>
    <property type="match status" value="1"/>
</dbReference>
<evidence type="ECO:0000313" key="2">
    <source>
        <dbReference type="EMBL" id="KAK4228462.1"/>
    </source>
</evidence>
<feature type="compositionally biased region" description="Low complexity" evidence="1">
    <location>
        <begin position="304"/>
        <end position="336"/>
    </location>
</feature>
<reference evidence="2" key="1">
    <citation type="journal article" date="2023" name="Mol. Phylogenet. Evol.">
        <title>Genome-scale phylogeny and comparative genomics of the fungal order Sordariales.</title>
        <authorList>
            <person name="Hensen N."/>
            <person name="Bonometti L."/>
            <person name="Westerberg I."/>
            <person name="Brannstrom I.O."/>
            <person name="Guillou S."/>
            <person name="Cros-Aarteil S."/>
            <person name="Calhoun S."/>
            <person name="Haridas S."/>
            <person name="Kuo A."/>
            <person name="Mondo S."/>
            <person name="Pangilinan J."/>
            <person name="Riley R."/>
            <person name="LaButti K."/>
            <person name="Andreopoulos B."/>
            <person name="Lipzen A."/>
            <person name="Chen C."/>
            <person name="Yan M."/>
            <person name="Daum C."/>
            <person name="Ng V."/>
            <person name="Clum A."/>
            <person name="Steindorff A."/>
            <person name="Ohm R.A."/>
            <person name="Martin F."/>
            <person name="Silar P."/>
            <person name="Natvig D.O."/>
            <person name="Lalanne C."/>
            <person name="Gautier V."/>
            <person name="Ament-Velasquez S.L."/>
            <person name="Kruys A."/>
            <person name="Hutchinson M.I."/>
            <person name="Powell A.J."/>
            <person name="Barry K."/>
            <person name="Miller A.N."/>
            <person name="Grigoriev I.V."/>
            <person name="Debuchy R."/>
            <person name="Gladieux P."/>
            <person name="Hiltunen Thoren M."/>
            <person name="Johannesson H."/>
        </authorList>
    </citation>
    <scope>NUCLEOTIDE SEQUENCE</scope>
    <source>
        <strain evidence="2">CBS 990.96</strain>
    </source>
</reference>
<feature type="compositionally biased region" description="Low complexity" evidence="1">
    <location>
        <begin position="367"/>
        <end position="381"/>
    </location>
</feature>
<dbReference type="EMBL" id="MU865318">
    <property type="protein sequence ID" value="KAK4228462.1"/>
    <property type="molecule type" value="Genomic_DNA"/>
</dbReference>
<reference evidence="2" key="2">
    <citation type="submission" date="2023-05" db="EMBL/GenBank/DDBJ databases">
        <authorList>
            <consortium name="Lawrence Berkeley National Laboratory"/>
            <person name="Steindorff A."/>
            <person name="Hensen N."/>
            <person name="Bonometti L."/>
            <person name="Westerberg I."/>
            <person name="Brannstrom I.O."/>
            <person name="Guillou S."/>
            <person name="Cros-Aarteil S."/>
            <person name="Calhoun S."/>
            <person name="Haridas S."/>
            <person name="Kuo A."/>
            <person name="Mondo S."/>
            <person name="Pangilinan J."/>
            <person name="Riley R."/>
            <person name="Labutti K."/>
            <person name="Andreopoulos B."/>
            <person name="Lipzen A."/>
            <person name="Chen C."/>
            <person name="Yanf M."/>
            <person name="Daum C."/>
            <person name="Ng V."/>
            <person name="Clum A."/>
            <person name="Ohm R."/>
            <person name="Martin F."/>
            <person name="Silar P."/>
            <person name="Natvig D."/>
            <person name="Lalanne C."/>
            <person name="Gautier V."/>
            <person name="Ament-Velasquez S.L."/>
            <person name="Kruys A."/>
            <person name="Hutchinson M.I."/>
            <person name="Powell A.J."/>
            <person name="Barry K."/>
            <person name="Miller A.N."/>
            <person name="Grigoriev I.V."/>
            <person name="Debuchy R."/>
            <person name="Gladieux P."/>
            <person name="Thoren M.H."/>
            <person name="Johannesson H."/>
        </authorList>
    </citation>
    <scope>NUCLEOTIDE SEQUENCE</scope>
    <source>
        <strain evidence="2">CBS 990.96</strain>
    </source>
</reference>
<feature type="compositionally biased region" description="Basic residues" evidence="1">
    <location>
        <begin position="530"/>
        <end position="541"/>
    </location>
</feature>
<feature type="compositionally biased region" description="Low complexity" evidence="1">
    <location>
        <begin position="509"/>
        <end position="523"/>
    </location>
</feature>
<accession>A0AAN7BS46</accession>
<name>A0AAN7BS46_9PEZI</name>
<dbReference type="CDD" id="cd07067">
    <property type="entry name" value="HP_PGM_like"/>
    <property type="match status" value="1"/>
</dbReference>
<evidence type="ECO:0000313" key="3">
    <source>
        <dbReference type="Proteomes" id="UP001301958"/>
    </source>
</evidence>
<feature type="compositionally biased region" description="Polar residues" evidence="1">
    <location>
        <begin position="337"/>
        <end position="356"/>
    </location>
</feature>
<dbReference type="Gene3D" id="3.40.50.1240">
    <property type="entry name" value="Phosphoglycerate mutase-like"/>
    <property type="match status" value="1"/>
</dbReference>
<dbReference type="Proteomes" id="UP001301958">
    <property type="component" value="Unassembled WGS sequence"/>
</dbReference>
<dbReference type="PANTHER" id="PTHR46192">
    <property type="entry name" value="BROAD-RANGE ACID PHOSPHATASE DET1"/>
    <property type="match status" value="1"/>
</dbReference>
<dbReference type="Pfam" id="PF00300">
    <property type="entry name" value="His_Phos_1"/>
    <property type="match status" value="1"/>
</dbReference>
<feature type="region of interest" description="Disordered" evidence="1">
    <location>
        <begin position="465"/>
        <end position="613"/>
    </location>
</feature>